<proteinExistence type="predicted"/>
<keyword evidence="1" id="KW-0472">Membrane</keyword>
<dbReference type="Proteomes" id="UP000647836">
    <property type="component" value="Unassembled WGS sequence"/>
</dbReference>
<dbReference type="EMBL" id="JADEXF010000734">
    <property type="protein sequence ID" value="MBE9107086.1"/>
    <property type="molecule type" value="Genomic_DNA"/>
</dbReference>
<feature type="non-terminal residue" evidence="2">
    <location>
        <position position="106"/>
    </location>
</feature>
<reference evidence="2 3" key="1">
    <citation type="submission" date="2020-10" db="EMBL/GenBank/DDBJ databases">
        <authorList>
            <person name="Castelo-Branco R."/>
            <person name="Eusebio N."/>
            <person name="Adriana R."/>
            <person name="Vieira A."/>
            <person name="Brugerolle De Fraissinette N."/>
            <person name="Rezende De Castro R."/>
            <person name="Schneider M.P."/>
            <person name="Vasconcelos V."/>
            <person name="Leao P.N."/>
        </authorList>
    </citation>
    <scope>NUCLEOTIDE SEQUENCE [LARGE SCALE GENOMIC DNA]</scope>
    <source>
        <strain evidence="2 3">LEGE 07299</strain>
    </source>
</reference>
<sequence>MRENRNSEGLRSSQNLLRSPLLLAIIASLAIGAISVYTVMKLQATANEKQKAPVAVQPVVKTVTALGRLEPKGEIIKLSAPSSNEGNRVEQLLVKEGDRVKAGQVI</sequence>
<keyword evidence="1" id="KW-1133">Transmembrane helix</keyword>
<protein>
    <submittedName>
        <fullName evidence="2">Biotin/lipoyl-binding protein</fullName>
    </submittedName>
</protein>
<accession>A0ABR9U335</accession>
<keyword evidence="3" id="KW-1185">Reference proteome</keyword>
<keyword evidence="1" id="KW-0812">Transmembrane</keyword>
<feature type="transmembrane region" description="Helical" evidence="1">
    <location>
        <begin position="21"/>
        <end position="40"/>
    </location>
</feature>
<organism evidence="2 3">
    <name type="scientific">Nostoc cf. edaphicum LEGE 07299</name>
    <dbReference type="NCBI Taxonomy" id="2777974"/>
    <lineage>
        <taxon>Bacteria</taxon>
        <taxon>Bacillati</taxon>
        <taxon>Cyanobacteriota</taxon>
        <taxon>Cyanophyceae</taxon>
        <taxon>Nostocales</taxon>
        <taxon>Nostocaceae</taxon>
        <taxon>Nostoc</taxon>
    </lineage>
</organism>
<gene>
    <name evidence="2" type="ORF">IQ229_19815</name>
</gene>
<name>A0ABR9U335_9NOSO</name>
<comment type="caution">
    <text evidence="2">The sequence shown here is derived from an EMBL/GenBank/DDBJ whole genome shotgun (WGS) entry which is preliminary data.</text>
</comment>
<evidence type="ECO:0000313" key="2">
    <source>
        <dbReference type="EMBL" id="MBE9107086.1"/>
    </source>
</evidence>
<evidence type="ECO:0000256" key="1">
    <source>
        <dbReference type="SAM" id="Phobius"/>
    </source>
</evidence>
<evidence type="ECO:0000313" key="3">
    <source>
        <dbReference type="Proteomes" id="UP000647836"/>
    </source>
</evidence>